<keyword evidence="1" id="KW-1133">Transmembrane helix</keyword>
<keyword evidence="3" id="KW-1185">Reference proteome</keyword>
<gene>
    <name evidence="2" type="ORF">ACFQRI_17025</name>
</gene>
<keyword evidence="1" id="KW-0472">Membrane</keyword>
<feature type="transmembrane region" description="Helical" evidence="1">
    <location>
        <begin position="65"/>
        <end position="86"/>
    </location>
</feature>
<evidence type="ECO:0000313" key="2">
    <source>
        <dbReference type="EMBL" id="MFC7343107.1"/>
    </source>
</evidence>
<dbReference type="RefSeq" id="WP_380669676.1">
    <property type="nucleotide sequence ID" value="NZ_JBHTCJ010000008.1"/>
</dbReference>
<comment type="caution">
    <text evidence="2">The sequence shown here is derived from an EMBL/GenBank/DDBJ whole genome shotgun (WGS) entry which is preliminary data.</text>
</comment>
<dbReference type="Proteomes" id="UP001596504">
    <property type="component" value="Unassembled WGS sequence"/>
</dbReference>
<feature type="transmembrane region" description="Helical" evidence="1">
    <location>
        <begin position="107"/>
        <end position="129"/>
    </location>
</feature>
<protein>
    <submittedName>
        <fullName evidence="2">DUF2182 domain-containing protein</fullName>
    </submittedName>
</protein>
<keyword evidence="1" id="KW-0812">Transmembrane</keyword>
<feature type="transmembrane region" description="Helical" evidence="1">
    <location>
        <begin position="216"/>
        <end position="233"/>
    </location>
</feature>
<dbReference type="Pfam" id="PF09948">
    <property type="entry name" value="PpoB2"/>
    <property type="match status" value="1"/>
</dbReference>
<dbReference type="EMBL" id="JBHTCJ010000008">
    <property type="protein sequence ID" value="MFC7343107.1"/>
    <property type="molecule type" value="Genomic_DNA"/>
</dbReference>
<evidence type="ECO:0000256" key="1">
    <source>
        <dbReference type="SAM" id="Phobius"/>
    </source>
</evidence>
<dbReference type="InterPro" id="IPR018688">
    <property type="entry name" value="PpoB2-like"/>
</dbReference>
<proteinExistence type="predicted"/>
<feature type="transmembrane region" description="Helical" evidence="1">
    <location>
        <begin position="21"/>
        <end position="45"/>
    </location>
</feature>
<organism evidence="2 3">
    <name type="scientific">Saccharopolyspora griseoalba</name>
    <dbReference type="NCBI Taxonomy" id="1431848"/>
    <lineage>
        <taxon>Bacteria</taxon>
        <taxon>Bacillati</taxon>
        <taxon>Actinomycetota</taxon>
        <taxon>Actinomycetes</taxon>
        <taxon>Pseudonocardiales</taxon>
        <taxon>Pseudonocardiaceae</taxon>
        <taxon>Saccharopolyspora</taxon>
    </lineage>
</organism>
<reference evidence="3" key="1">
    <citation type="journal article" date="2019" name="Int. J. Syst. Evol. Microbiol.">
        <title>The Global Catalogue of Microorganisms (GCM) 10K type strain sequencing project: providing services to taxonomists for standard genome sequencing and annotation.</title>
        <authorList>
            <consortium name="The Broad Institute Genomics Platform"/>
            <consortium name="The Broad Institute Genome Sequencing Center for Infectious Disease"/>
            <person name="Wu L."/>
            <person name="Ma J."/>
        </authorList>
    </citation>
    <scope>NUCLEOTIDE SEQUENCE [LARGE SCALE GENOMIC DNA]</scope>
    <source>
        <strain evidence="3">WLHS5</strain>
    </source>
</reference>
<sequence length="268" mass="27224">MTRHAQERGIPAIRTWTRPELLLAGCLVLLAAVAWLVAGSIAMPGVRMGLLTGMSTGSMPGAEPVAFALFLITWVVMMAAMMLPAITPFTVGVSRLVRARPGARGSVAWLTAGYLVLWGAVGALAYPVLLGFGALAAGGPASGVRAGAVVLLIAGAYQFSPLKQRCLVRCRSPLALVVEHGNRAARSRRGALAVGIGHGGYCLGCCWALMAVLLAAGAMSLAWMAAITAVIAAEKVVPGGRTISYALGTALIGLGTALLAAPGLVGTA</sequence>
<feature type="transmembrane region" description="Helical" evidence="1">
    <location>
        <begin position="141"/>
        <end position="159"/>
    </location>
</feature>
<feature type="transmembrane region" description="Helical" evidence="1">
    <location>
        <begin position="245"/>
        <end position="265"/>
    </location>
</feature>
<evidence type="ECO:0000313" key="3">
    <source>
        <dbReference type="Proteomes" id="UP001596504"/>
    </source>
</evidence>
<name>A0ABW2LLG7_9PSEU</name>
<accession>A0ABW2LLG7</accession>